<dbReference type="PANTHER" id="PTHR34221">
    <property type="entry name" value="HYPOTHETICAL PROTEIN LOC691189"/>
    <property type="match status" value="1"/>
</dbReference>
<organism evidence="1 2">
    <name type="scientific">Batillaria attramentaria</name>
    <dbReference type="NCBI Taxonomy" id="370345"/>
    <lineage>
        <taxon>Eukaryota</taxon>
        <taxon>Metazoa</taxon>
        <taxon>Spiralia</taxon>
        <taxon>Lophotrochozoa</taxon>
        <taxon>Mollusca</taxon>
        <taxon>Gastropoda</taxon>
        <taxon>Caenogastropoda</taxon>
        <taxon>Sorbeoconcha</taxon>
        <taxon>Cerithioidea</taxon>
        <taxon>Batillariidae</taxon>
        <taxon>Batillaria</taxon>
    </lineage>
</organism>
<keyword evidence="2" id="KW-1185">Reference proteome</keyword>
<accession>A0ABD0K6A4</accession>
<dbReference type="AlphaFoldDB" id="A0ABD0K6A4"/>
<sequence length="225" mass="26270">MSWVTYNSPLWQKDSVPETVSPLPSPRELKVMEKKFVNDAVRTEVYSRARKIPIIPPYDALKDKYASAYFQSPMVKAMMERNERLQELNRERTLNKLSTRRRCKATPSPEELRARRQQFVNDAVFTERTRNKYHDIIPPYDAHNDAHCRGYFGKKDIQRLSEDSVPCPQLYDTEKTFNPSYREYTQSGLNLNLVERIGCEVKVKFHAPHIRPYGSSEPPGVQTDT</sequence>
<gene>
    <name evidence="1" type="ORF">BaRGS_00026374</name>
</gene>
<name>A0ABD0K6A4_9CAEN</name>
<dbReference type="EMBL" id="JACVVK020000246">
    <property type="protein sequence ID" value="KAK7482355.1"/>
    <property type="molecule type" value="Genomic_DNA"/>
</dbReference>
<comment type="caution">
    <text evidence="1">The sequence shown here is derived from an EMBL/GenBank/DDBJ whole genome shotgun (WGS) entry which is preliminary data.</text>
</comment>
<reference evidence="1 2" key="1">
    <citation type="journal article" date="2023" name="Sci. Data">
        <title>Genome assembly of the Korean intertidal mud-creeper Batillaria attramentaria.</title>
        <authorList>
            <person name="Patra A.K."/>
            <person name="Ho P.T."/>
            <person name="Jun S."/>
            <person name="Lee S.J."/>
            <person name="Kim Y."/>
            <person name="Won Y.J."/>
        </authorList>
    </citation>
    <scope>NUCLEOTIDE SEQUENCE [LARGE SCALE GENOMIC DNA]</scope>
    <source>
        <strain evidence="1">Wonlab-2016</strain>
    </source>
</reference>
<dbReference type="Proteomes" id="UP001519460">
    <property type="component" value="Unassembled WGS sequence"/>
</dbReference>
<proteinExistence type="predicted"/>
<protein>
    <submittedName>
        <fullName evidence="1">Uncharacterized protein</fullName>
    </submittedName>
</protein>
<dbReference type="PANTHER" id="PTHR34221:SF1">
    <property type="match status" value="1"/>
</dbReference>
<dbReference type="InterPro" id="IPR028027">
    <property type="entry name" value="SPMAP1"/>
</dbReference>
<evidence type="ECO:0000313" key="1">
    <source>
        <dbReference type="EMBL" id="KAK7482355.1"/>
    </source>
</evidence>
<evidence type="ECO:0000313" key="2">
    <source>
        <dbReference type="Proteomes" id="UP001519460"/>
    </source>
</evidence>